<dbReference type="RefSeq" id="XP_022464189.1">
    <property type="nucleotide sequence ID" value="XM_022607611.1"/>
</dbReference>
<dbReference type="HOGENOM" id="CLU_180256_0_0_1"/>
<dbReference type="eggNOG" id="ENOG502SEPE">
    <property type="taxonomic scope" value="Eukaryota"/>
</dbReference>
<sequence>MLRQVTRPVGPLLTRRAFSSSFAPRNHHDKLKSDQSTEEKKEQKLFDKNKARLEKLETGKGPRGFKRPSEKALQEKGENARIEQNRPDDGVY</sequence>
<feature type="region of interest" description="Disordered" evidence="1">
    <location>
        <begin position="16"/>
        <end position="92"/>
    </location>
</feature>
<dbReference type="OMA" id="YTHQRSE"/>
<proteinExistence type="predicted"/>
<dbReference type="GeneID" id="34525632"/>
<dbReference type="Proteomes" id="UP000006310">
    <property type="component" value="Chromosome 4"/>
</dbReference>
<reference evidence="3" key="2">
    <citation type="submission" date="2012-08" db="EMBL/GenBank/DDBJ databases">
        <title>Genome sequence of Kazachstania naganishii.</title>
        <authorList>
            <person name="Gordon J.L."/>
            <person name="Armisen D."/>
            <person name="Proux-Wera E."/>
            <person name="OhEigeartaigh S.S."/>
            <person name="Byrne K.P."/>
            <person name="Wolfe K.H."/>
        </authorList>
    </citation>
    <scope>NUCLEOTIDE SEQUENCE [LARGE SCALE GENOMIC DNA]</scope>
    <source>
        <strain evidence="3">ATCC MYA-139 / BCRC 22969 / CBS 8797 / CCRC 22969 / KCTC 17520 / NBRC 10181 / NCYC 3082</strain>
    </source>
</reference>
<accession>J7RKA4</accession>
<organism evidence="2 3">
    <name type="scientific">Huiozyma naganishii (strain ATCC MYA-139 / BCRC 22969 / CBS 8797 / KCTC 17520 / NBRC 10181 / NCYC 3082 / Yp74L-3)</name>
    <name type="common">Yeast</name>
    <name type="synonym">Kazachstania naganishii</name>
    <dbReference type="NCBI Taxonomy" id="1071383"/>
    <lineage>
        <taxon>Eukaryota</taxon>
        <taxon>Fungi</taxon>
        <taxon>Dikarya</taxon>
        <taxon>Ascomycota</taxon>
        <taxon>Saccharomycotina</taxon>
        <taxon>Saccharomycetes</taxon>
        <taxon>Saccharomycetales</taxon>
        <taxon>Saccharomycetaceae</taxon>
        <taxon>Huiozyma</taxon>
    </lineage>
</organism>
<dbReference type="AlphaFoldDB" id="J7RKA4"/>
<evidence type="ECO:0000313" key="3">
    <source>
        <dbReference type="Proteomes" id="UP000006310"/>
    </source>
</evidence>
<gene>
    <name evidence="2" type="primary">KNAG0D01920</name>
    <name evidence="2" type="ordered locus">KNAG_0D01920</name>
</gene>
<feature type="compositionally biased region" description="Basic and acidic residues" evidence="1">
    <location>
        <begin position="31"/>
        <end position="60"/>
    </location>
</feature>
<dbReference type="KEGG" id="kng:KNAG_0D01920"/>
<dbReference type="OrthoDB" id="4034641at2759"/>
<keyword evidence="3" id="KW-1185">Reference proteome</keyword>
<evidence type="ECO:0000256" key="1">
    <source>
        <dbReference type="SAM" id="MobiDB-lite"/>
    </source>
</evidence>
<evidence type="ECO:0000313" key="2">
    <source>
        <dbReference type="EMBL" id="CCK69943.1"/>
    </source>
</evidence>
<feature type="compositionally biased region" description="Basic and acidic residues" evidence="1">
    <location>
        <begin position="67"/>
        <end position="92"/>
    </location>
</feature>
<reference evidence="2 3" key="1">
    <citation type="journal article" date="2011" name="Proc. Natl. Acad. Sci. U.S.A.">
        <title>Evolutionary erosion of yeast sex chromosomes by mating-type switching accidents.</title>
        <authorList>
            <person name="Gordon J.L."/>
            <person name="Armisen D."/>
            <person name="Proux-Wera E."/>
            <person name="Oheigeartaigh S.S."/>
            <person name="Byrne K.P."/>
            <person name="Wolfe K.H."/>
        </authorList>
    </citation>
    <scope>NUCLEOTIDE SEQUENCE [LARGE SCALE GENOMIC DNA]</scope>
    <source>
        <strain evidence="3">ATCC MYA-139 / BCRC 22969 / CBS 8797 / CCRC 22969 / KCTC 17520 / NBRC 10181 / NCYC 3082</strain>
    </source>
</reference>
<dbReference type="EMBL" id="HE978317">
    <property type="protein sequence ID" value="CCK69943.1"/>
    <property type="molecule type" value="Genomic_DNA"/>
</dbReference>
<protein>
    <submittedName>
        <fullName evidence="2">Uncharacterized protein</fullName>
    </submittedName>
</protein>
<name>J7RKA4_HUIN7</name>